<feature type="transmembrane region" description="Helical" evidence="4">
    <location>
        <begin position="7"/>
        <end position="27"/>
    </location>
</feature>
<proteinExistence type="predicted"/>
<evidence type="ECO:0000256" key="4">
    <source>
        <dbReference type="SAM" id="Phobius"/>
    </source>
</evidence>
<accession>A0A6J8E5J6</accession>
<dbReference type="EMBL" id="CACVKT020008586">
    <property type="protein sequence ID" value="CAC5416099.1"/>
    <property type="molecule type" value="Genomic_DNA"/>
</dbReference>
<protein>
    <submittedName>
        <fullName evidence="7">MGAT4C</fullName>
        <ecNumber evidence="7">2.4.1.145</ecNumber>
        <ecNumber evidence="7">2.4.1.201</ecNumber>
    </submittedName>
</protein>
<keyword evidence="4" id="KW-0812">Transmembrane</keyword>
<evidence type="ECO:0000313" key="8">
    <source>
        <dbReference type="Proteomes" id="UP000507470"/>
    </source>
</evidence>
<evidence type="ECO:0000313" key="7">
    <source>
        <dbReference type="EMBL" id="CAC5416099.1"/>
    </source>
</evidence>
<evidence type="ECO:0000256" key="1">
    <source>
        <dbReference type="ARBA" id="ARBA00004922"/>
    </source>
</evidence>
<keyword evidence="2 7" id="KW-0328">Glycosyltransferase</keyword>
<evidence type="ECO:0000259" key="6">
    <source>
        <dbReference type="Pfam" id="PF23524"/>
    </source>
</evidence>
<dbReference type="Proteomes" id="UP000507470">
    <property type="component" value="Unassembled WGS sequence"/>
</dbReference>
<dbReference type="InterPro" id="IPR056576">
    <property type="entry name" value="MGAT4_A/B/C_C"/>
</dbReference>
<dbReference type="GO" id="GO:0047253">
    <property type="term" value="F:alpha-1,6-mannosylglycoprotein 4-beta-N-acetylglucosaminyltransferase activity"/>
    <property type="evidence" value="ECO:0007669"/>
    <property type="project" value="UniProtKB-EC"/>
</dbReference>
<reference evidence="7 8" key="1">
    <citation type="submission" date="2020-06" db="EMBL/GenBank/DDBJ databases">
        <authorList>
            <person name="Li R."/>
            <person name="Bekaert M."/>
        </authorList>
    </citation>
    <scope>NUCLEOTIDE SEQUENCE [LARGE SCALE GENOMIC DNA]</scope>
    <source>
        <strain evidence="8">wild</strain>
    </source>
</reference>
<organism evidence="7 8">
    <name type="scientific">Mytilus coruscus</name>
    <name type="common">Sea mussel</name>
    <dbReference type="NCBI Taxonomy" id="42192"/>
    <lineage>
        <taxon>Eukaryota</taxon>
        <taxon>Metazoa</taxon>
        <taxon>Spiralia</taxon>
        <taxon>Lophotrochozoa</taxon>
        <taxon>Mollusca</taxon>
        <taxon>Bivalvia</taxon>
        <taxon>Autobranchia</taxon>
        <taxon>Pteriomorphia</taxon>
        <taxon>Mytilida</taxon>
        <taxon>Mytiloidea</taxon>
        <taxon>Mytilidae</taxon>
        <taxon>Mytilinae</taxon>
        <taxon>Mytilus</taxon>
    </lineage>
</organism>
<feature type="domain" description="MGAT4 conserved region" evidence="5">
    <location>
        <begin position="74"/>
        <end position="305"/>
    </location>
</feature>
<evidence type="ECO:0000256" key="2">
    <source>
        <dbReference type="ARBA" id="ARBA00022676"/>
    </source>
</evidence>
<dbReference type="EC" id="2.4.1.201" evidence="7"/>
<name>A0A6J8E5J6_MYTCO</name>
<dbReference type="EC" id="2.4.1.145" evidence="7"/>
<dbReference type="Pfam" id="PF23524">
    <property type="entry name" value="MGAT4A_C"/>
    <property type="match status" value="1"/>
</dbReference>
<gene>
    <name evidence="7" type="ORF">MCOR_48744</name>
</gene>
<dbReference type="PANTHER" id="PTHR12062:SF33">
    <property type="entry name" value="ALPHA-1,6-MANNOSYL-GLYCOPROTEIN 4-BETA-N-ACETYLGLUCOSAMINYLTRANSFERASE-LIKE"/>
    <property type="match status" value="1"/>
</dbReference>
<comment type="pathway">
    <text evidence="1">Protein modification; protein glycosylation.</text>
</comment>
<feature type="domain" description="MGAT4 A/B/C C-terminal" evidence="6">
    <location>
        <begin position="323"/>
        <end position="455"/>
    </location>
</feature>
<evidence type="ECO:0000256" key="3">
    <source>
        <dbReference type="ARBA" id="ARBA00022679"/>
    </source>
</evidence>
<keyword evidence="4" id="KW-1133">Transmembrane helix</keyword>
<dbReference type="GO" id="GO:0006487">
    <property type="term" value="P:protein N-linked glycosylation"/>
    <property type="evidence" value="ECO:0007669"/>
    <property type="project" value="TreeGrafter"/>
</dbReference>
<keyword evidence="4" id="KW-0472">Membrane</keyword>
<dbReference type="OrthoDB" id="2016523at2759"/>
<dbReference type="PANTHER" id="PTHR12062">
    <property type="entry name" value="N-ACETYLGLUCOSAMINYLTRANSFERASE VI"/>
    <property type="match status" value="1"/>
</dbReference>
<dbReference type="InterPro" id="IPR057279">
    <property type="entry name" value="MGAT4"/>
</dbReference>
<dbReference type="Pfam" id="PF04666">
    <property type="entry name" value="MGAT4_cons"/>
    <property type="match status" value="1"/>
</dbReference>
<dbReference type="InterPro" id="IPR006759">
    <property type="entry name" value="Glyco_transf_54"/>
</dbReference>
<keyword evidence="8" id="KW-1185">Reference proteome</keyword>
<dbReference type="AlphaFoldDB" id="A0A6J8E5J6"/>
<dbReference type="GO" id="GO:0008454">
    <property type="term" value="F:alpha-1,3-mannosylglycoprotein 4-beta-N-acetylglucosaminyltransferase activity"/>
    <property type="evidence" value="ECO:0007669"/>
    <property type="project" value="UniProtKB-EC"/>
</dbReference>
<sequence>MASVRQLSAGFAVITITLMLVQISMFLRSQQRNGVGQHLEDQKTELVYRMNFTALKIIPSHENSTRRTSGRLKEEQMQKRYLTIGIPTIWRPRTYYLWYTIDSLLNATSKSQISQICVVIFLADFNTTWKEITSKDIERRYEALVNNNTIQIITAPYRFYPPLDKLKHTFNDSASRIKWRSKQNIDYAYLWLYSKNISKYYIQIEDDIKTSPTYFDAIKQFISVQKIPWVCLEFCQHGFIGKLFHSHDLEKLAKYIMLFYDEQPIDYLLRHFNSIYLQDFKIERKPNVFNHVGLYSSLLEKITYVNPKVLDTRKSLKGHNPKAELFTTLASLPKFDLKAAYSVFNGYFWSYSSPVANDTIHIVFHRPQSITNVIIKTGSKEHPNDKLENAQLDACISCRLVGKNRIICYDKYHLGNFRNGSVVASDVCRKYNIKLFGCLRITVTKSQTSWLIIKEIAVFVR</sequence>
<keyword evidence="3 7" id="KW-0808">Transferase</keyword>
<evidence type="ECO:0000259" key="5">
    <source>
        <dbReference type="Pfam" id="PF04666"/>
    </source>
</evidence>